<evidence type="ECO:0000256" key="2">
    <source>
        <dbReference type="SAM" id="Phobius"/>
    </source>
</evidence>
<keyword evidence="2" id="KW-0472">Membrane</keyword>
<feature type="region of interest" description="Disordered" evidence="1">
    <location>
        <begin position="381"/>
        <end position="424"/>
    </location>
</feature>
<keyword evidence="2" id="KW-1133">Transmembrane helix</keyword>
<dbReference type="AlphaFoldDB" id="A0A6C0AJY6"/>
<feature type="transmembrane region" description="Helical" evidence="2">
    <location>
        <begin position="103"/>
        <end position="122"/>
    </location>
</feature>
<proteinExistence type="predicted"/>
<accession>A0A6C0AJY6</accession>
<feature type="compositionally biased region" description="Basic residues" evidence="1">
    <location>
        <begin position="392"/>
        <end position="424"/>
    </location>
</feature>
<evidence type="ECO:0000313" key="3">
    <source>
        <dbReference type="EMBL" id="QHS79946.1"/>
    </source>
</evidence>
<dbReference type="EMBL" id="MN740664">
    <property type="protein sequence ID" value="QHS79946.1"/>
    <property type="molecule type" value="Genomic_DNA"/>
</dbReference>
<organism evidence="3">
    <name type="scientific">viral metagenome</name>
    <dbReference type="NCBI Taxonomy" id="1070528"/>
    <lineage>
        <taxon>unclassified sequences</taxon>
        <taxon>metagenomes</taxon>
        <taxon>organismal metagenomes</taxon>
    </lineage>
</organism>
<sequence length="424" mass="43956">MVRRSLKRGGLVPTSREPTLEDAVTKLVGTTKNLGELLNQPWSVPESGSDKNFEELQSFVLGKLPADHQTAVQTLIDEIKQLGATPVGGHRKTRGGVNYDSKFYAKCAFFALIEVISDGLAVTPQLVFAGSASAAVIIAAVGTHLGAVGAAGAGAATMGLIMNLYRTLTKKNSLTIEAAAAAEAEVAADEGGGPVEFVPLNPPLEVGGITQAMGWIEDKANADAAYAAEDEPQPAGVAEIKPLHAWINQLQSKPGIAAAFKPDAEEPFDVGSAVSKTFLVVFSVFYLVKLAKVIKREALHEAQLAAIADPPAPAPAPAPAPMAAIVAMAADVAPGAAPNQLAAVPAAPAAAAPARARRRMSRVAAAAARLAAAAAADLAGYEGGGSEAEGGRRRRTRRHRHRRHLSVPTRKRRSSSGRIRGGSR</sequence>
<name>A0A6C0AJY6_9ZZZZ</name>
<protein>
    <submittedName>
        <fullName evidence="3">Uncharacterized protein</fullName>
    </submittedName>
</protein>
<keyword evidence="2" id="KW-0812">Transmembrane</keyword>
<evidence type="ECO:0000256" key="1">
    <source>
        <dbReference type="SAM" id="MobiDB-lite"/>
    </source>
</evidence>
<feature type="transmembrane region" description="Helical" evidence="2">
    <location>
        <begin position="134"/>
        <end position="161"/>
    </location>
</feature>
<reference evidence="3" key="1">
    <citation type="journal article" date="2020" name="Nature">
        <title>Giant virus diversity and host interactions through global metagenomics.</title>
        <authorList>
            <person name="Schulz F."/>
            <person name="Roux S."/>
            <person name="Paez-Espino D."/>
            <person name="Jungbluth S."/>
            <person name="Walsh D.A."/>
            <person name="Denef V.J."/>
            <person name="McMahon K.D."/>
            <person name="Konstantinidis K.T."/>
            <person name="Eloe-Fadrosh E.A."/>
            <person name="Kyrpides N.C."/>
            <person name="Woyke T."/>
        </authorList>
    </citation>
    <scope>NUCLEOTIDE SEQUENCE</scope>
    <source>
        <strain evidence="3">GVMAG-S-1035375-24</strain>
    </source>
</reference>